<dbReference type="PROSITE" id="PS00889">
    <property type="entry name" value="CNMP_BINDING_2"/>
    <property type="match status" value="1"/>
</dbReference>
<comment type="caution">
    <text evidence="19">The sequence shown here is derived from an EMBL/GenBank/DDBJ whole genome shotgun (WGS) entry which is preliminary data.</text>
</comment>
<dbReference type="GO" id="GO:0044877">
    <property type="term" value="F:protein-containing complex binding"/>
    <property type="evidence" value="ECO:0007669"/>
    <property type="project" value="TreeGrafter"/>
</dbReference>
<evidence type="ECO:0000256" key="5">
    <source>
        <dbReference type="ARBA" id="ARBA00022454"/>
    </source>
</evidence>
<dbReference type="GO" id="GO:0005222">
    <property type="term" value="F:intracellularly cAMP-activated cation channel activity"/>
    <property type="evidence" value="ECO:0007669"/>
    <property type="project" value="TreeGrafter"/>
</dbReference>
<feature type="transmembrane region" description="Helical" evidence="16">
    <location>
        <begin position="816"/>
        <end position="837"/>
    </location>
</feature>
<evidence type="ECO:0000259" key="18">
    <source>
        <dbReference type="PROSITE" id="PS50118"/>
    </source>
</evidence>
<evidence type="ECO:0000256" key="12">
    <source>
        <dbReference type="ARBA" id="ARBA00023286"/>
    </source>
</evidence>
<dbReference type="SUPFAM" id="SSF47095">
    <property type="entry name" value="HMG-box"/>
    <property type="match status" value="1"/>
</dbReference>
<keyword evidence="9 14" id="KW-0238">DNA-binding</keyword>
<feature type="region of interest" description="Disordered" evidence="15">
    <location>
        <begin position="529"/>
        <end position="561"/>
    </location>
</feature>
<evidence type="ECO:0000256" key="10">
    <source>
        <dbReference type="ARBA" id="ARBA00023136"/>
    </source>
</evidence>
<feature type="compositionally biased region" description="Low complexity" evidence="15">
    <location>
        <begin position="201"/>
        <end position="212"/>
    </location>
</feature>
<dbReference type="SUPFAM" id="SSF81324">
    <property type="entry name" value="Voltage-gated potassium channels"/>
    <property type="match status" value="1"/>
</dbReference>
<comment type="subcellular location">
    <subcellularLocation>
        <location evidence="3">Chromosome</location>
    </subcellularLocation>
    <subcellularLocation>
        <location evidence="2">Membrane</location>
        <topology evidence="2">Multi-pass membrane protein</topology>
    </subcellularLocation>
    <subcellularLocation>
        <location evidence="1">Nucleus</location>
    </subcellularLocation>
</comment>
<dbReference type="SMART" id="SM00100">
    <property type="entry name" value="cNMP"/>
    <property type="match status" value="1"/>
</dbReference>
<name>A0A9P9YFV4_9MUSC</name>
<dbReference type="GO" id="GO:0005634">
    <property type="term" value="C:nucleus"/>
    <property type="evidence" value="ECO:0007669"/>
    <property type="project" value="UniProtKB-SubCell"/>
</dbReference>
<dbReference type="FunFam" id="1.10.287.70:FF:000149">
    <property type="entry name" value="Cyclic nucleotide-gated cation channel beta-1"/>
    <property type="match status" value="1"/>
</dbReference>
<dbReference type="AlphaFoldDB" id="A0A9P9YFV4"/>
<evidence type="ECO:0000256" key="6">
    <source>
        <dbReference type="ARBA" id="ARBA00022692"/>
    </source>
</evidence>
<evidence type="ECO:0000256" key="7">
    <source>
        <dbReference type="ARBA" id="ARBA00022989"/>
    </source>
</evidence>
<dbReference type="PROSITE" id="PS50118">
    <property type="entry name" value="HMG_BOX_2"/>
    <property type="match status" value="1"/>
</dbReference>
<dbReference type="PROSITE" id="PS00888">
    <property type="entry name" value="CNMP_BINDING_1"/>
    <property type="match status" value="1"/>
</dbReference>
<dbReference type="FunFam" id="2.60.120.10:FF:000078">
    <property type="entry name" value="Cyclic nucleotide-gated channel"/>
    <property type="match status" value="1"/>
</dbReference>
<dbReference type="CDD" id="cd00038">
    <property type="entry name" value="CAP_ED"/>
    <property type="match status" value="1"/>
</dbReference>
<feature type="region of interest" description="Disordered" evidence="15">
    <location>
        <begin position="453"/>
        <end position="479"/>
    </location>
</feature>
<feature type="region of interest" description="Disordered" evidence="15">
    <location>
        <begin position="190"/>
        <end position="217"/>
    </location>
</feature>
<feature type="DNA-binding region" description="HMG box" evidence="14">
    <location>
        <begin position="6"/>
        <end position="72"/>
    </location>
</feature>
<evidence type="ECO:0000256" key="4">
    <source>
        <dbReference type="ARBA" id="ARBA00022448"/>
    </source>
</evidence>
<protein>
    <submittedName>
        <fullName evidence="19">Uncharacterized protein</fullName>
    </submittedName>
</protein>
<dbReference type="InterPro" id="IPR050866">
    <property type="entry name" value="CNG_cation_channel"/>
</dbReference>
<keyword evidence="6 16" id="KW-0812">Transmembrane</keyword>
<feature type="domain" description="Cyclic nucleotide-binding" evidence="17">
    <location>
        <begin position="920"/>
        <end position="1024"/>
    </location>
</feature>
<dbReference type="GO" id="GO:0017071">
    <property type="term" value="C:intracellular cyclic nucleotide activated cation channel complex"/>
    <property type="evidence" value="ECO:0007669"/>
    <property type="project" value="TreeGrafter"/>
</dbReference>
<dbReference type="FunFam" id="1.10.30.10:FF:000036">
    <property type="entry name" value="high mobility group protein D"/>
    <property type="match status" value="1"/>
</dbReference>
<feature type="transmembrane region" description="Helical" evidence="16">
    <location>
        <begin position="612"/>
        <end position="631"/>
    </location>
</feature>
<dbReference type="InterPro" id="IPR036910">
    <property type="entry name" value="HMG_box_dom_sf"/>
</dbReference>
<proteinExistence type="predicted"/>
<dbReference type="InterPro" id="IPR018490">
    <property type="entry name" value="cNMP-bd_dom_sf"/>
</dbReference>
<dbReference type="InterPro" id="IPR014710">
    <property type="entry name" value="RmlC-like_jellyroll"/>
</dbReference>
<evidence type="ECO:0000256" key="1">
    <source>
        <dbReference type="ARBA" id="ARBA00004123"/>
    </source>
</evidence>
<feature type="domain" description="HMG box" evidence="18">
    <location>
        <begin position="6"/>
        <end position="72"/>
    </location>
</feature>
<keyword evidence="20" id="KW-1185">Reference proteome</keyword>
<evidence type="ECO:0000256" key="3">
    <source>
        <dbReference type="ARBA" id="ARBA00004286"/>
    </source>
</evidence>
<evidence type="ECO:0000256" key="11">
    <source>
        <dbReference type="ARBA" id="ARBA00023242"/>
    </source>
</evidence>
<evidence type="ECO:0000256" key="2">
    <source>
        <dbReference type="ARBA" id="ARBA00004141"/>
    </source>
</evidence>
<keyword evidence="8" id="KW-0406">Ion transport</keyword>
<reference evidence="19" key="1">
    <citation type="journal article" date="2023" name="Genome Biol. Evol.">
        <title>Long-read-based Genome Assembly of Drosophila gunungcola Reveals Fewer Chemosensory Genes in Flower-breeding Species.</title>
        <authorList>
            <person name="Negi A."/>
            <person name="Liao B.Y."/>
            <person name="Yeh S.D."/>
        </authorList>
    </citation>
    <scope>NUCLEOTIDE SEQUENCE</scope>
    <source>
        <strain evidence="19">Sukarami</strain>
    </source>
</reference>
<evidence type="ECO:0000256" key="14">
    <source>
        <dbReference type="PROSITE-ProRule" id="PRU00267"/>
    </source>
</evidence>
<dbReference type="GO" id="GO:0003677">
    <property type="term" value="F:DNA binding"/>
    <property type="evidence" value="ECO:0007669"/>
    <property type="project" value="UniProtKB-UniRule"/>
</dbReference>
<dbReference type="FunFam" id="1.10.287.630:FF:000001">
    <property type="entry name" value="Cyclic nucleotide-gated channel alpha 3"/>
    <property type="match status" value="1"/>
</dbReference>
<dbReference type="SUPFAM" id="SSF51206">
    <property type="entry name" value="cAMP-binding domain-like"/>
    <property type="match status" value="1"/>
</dbReference>
<evidence type="ECO:0000256" key="15">
    <source>
        <dbReference type="SAM" id="MobiDB-lite"/>
    </source>
</evidence>
<evidence type="ECO:0000256" key="16">
    <source>
        <dbReference type="SAM" id="Phobius"/>
    </source>
</evidence>
<dbReference type="InterPro" id="IPR009071">
    <property type="entry name" value="HMG_box_dom"/>
</dbReference>
<keyword evidence="4" id="KW-0813">Transport</keyword>
<gene>
    <name evidence="19" type="ORF">M5D96_011244</name>
</gene>
<dbReference type="Gene3D" id="1.10.287.70">
    <property type="match status" value="1"/>
</dbReference>
<dbReference type="Gene3D" id="1.10.30.10">
    <property type="entry name" value="High mobility group box domain"/>
    <property type="match status" value="1"/>
</dbReference>
<dbReference type="PROSITE" id="PS50042">
    <property type="entry name" value="CNMP_BINDING_3"/>
    <property type="match status" value="1"/>
</dbReference>
<dbReference type="Gene3D" id="1.10.287.630">
    <property type="entry name" value="Helix hairpin bin"/>
    <property type="match status" value="1"/>
</dbReference>
<dbReference type="InterPro" id="IPR000595">
    <property type="entry name" value="cNMP-bd_dom"/>
</dbReference>
<dbReference type="CDD" id="cd21994">
    <property type="entry name" value="HMG-box_SSRP1-like"/>
    <property type="match status" value="1"/>
</dbReference>
<dbReference type="PANTHER" id="PTHR45638">
    <property type="entry name" value="CYCLIC NUCLEOTIDE-GATED CATION CHANNEL SUBUNIT A"/>
    <property type="match status" value="1"/>
</dbReference>
<keyword evidence="7 16" id="KW-1133">Transmembrane helix</keyword>
<dbReference type="Gene3D" id="2.60.120.10">
    <property type="entry name" value="Jelly Rolls"/>
    <property type="match status" value="1"/>
</dbReference>
<dbReference type="InterPro" id="IPR018488">
    <property type="entry name" value="cNMP-bd_CS"/>
</dbReference>
<keyword evidence="5" id="KW-0158">Chromosome</keyword>
<keyword evidence="10 16" id="KW-0472">Membrane</keyword>
<dbReference type="InterPro" id="IPR005821">
    <property type="entry name" value="Ion_trans_dom"/>
</dbReference>
<keyword evidence="11 14" id="KW-0539">Nucleus</keyword>
<evidence type="ECO:0000256" key="13">
    <source>
        <dbReference type="ARBA" id="ARBA00023303"/>
    </source>
</evidence>
<evidence type="ECO:0000313" key="20">
    <source>
        <dbReference type="Proteomes" id="UP001059596"/>
    </source>
</evidence>
<dbReference type="Pfam" id="PF00505">
    <property type="entry name" value="HMG_box"/>
    <property type="match status" value="1"/>
</dbReference>
<dbReference type="Pfam" id="PF00027">
    <property type="entry name" value="cNMP_binding"/>
    <property type="match status" value="1"/>
</dbReference>
<dbReference type="GO" id="GO:0005223">
    <property type="term" value="F:intracellularly cGMP-activated cation channel activity"/>
    <property type="evidence" value="ECO:0007669"/>
    <property type="project" value="TreeGrafter"/>
</dbReference>
<feature type="region of interest" description="Disordered" evidence="15">
    <location>
        <begin position="72"/>
        <end position="161"/>
    </location>
</feature>
<dbReference type="GO" id="GO:0005886">
    <property type="term" value="C:plasma membrane"/>
    <property type="evidence" value="ECO:0007669"/>
    <property type="project" value="TreeGrafter"/>
</dbReference>
<dbReference type="GO" id="GO:0000785">
    <property type="term" value="C:chromatin"/>
    <property type="evidence" value="ECO:0007669"/>
    <property type="project" value="UniProtKB-ARBA"/>
</dbReference>
<evidence type="ECO:0000313" key="19">
    <source>
        <dbReference type="EMBL" id="KAI8035813.1"/>
    </source>
</evidence>
<keyword evidence="12" id="KW-1071">Ligand-gated ion channel</keyword>
<evidence type="ECO:0000256" key="8">
    <source>
        <dbReference type="ARBA" id="ARBA00023065"/>
    </source>
</evidence>
<dbReference type="SMART" id="SM00398">
    <property type="entry name" value="HMG"/>
    <property type="match status" value="1"/>
</dbReference>
<evidence type="ECO:0000259" key="17">
    <source>
        <dbReference type="PROSITE" id="PS50042"/>
    </source>
</evidence>
<accession>A0A9P9YFV4</accession>
<keyword evidence="13" id="KW-0407">Ion channel</keyword>
<feature type="transmembrane region" description="Helical" evidence="16">
    <location>
        <begin position="699"/>
        <end position="721"/>
    </location>
</feature>
<feature type="transmembrane region" description="Helical" evidence="16">
    <location>
        <begin position="752"/>
        <end position="770"/>
    </location>
</feature>
<dbReference type="EMBL" id="JAMKOV010000028">
    <property type="protein sequence ID" value="KAI8035813.1"/>
    <property type="molecule type" value="Genomic_DNA"/>
</dbReference>
<feature type="compositionally biased region" description="Basic residues" evidence="15">
    <location>
        <begin position="82"/>
        <end position="98"/>
    </location>
</feature>
<dbReference type="Pfam" id="PF00520">
    <property type="entry name" value="Ion_trans"/>
    <property type="match status" value="1"/>
</dbReference>
<evidence type="ECO:0000256" key="9">
    <source>
        <dbReference type="ARBA" id="ARBA00023125"/>
    </source>
</evidence>
<sequence>MSGDRPKRPLSAYMLWLNETREQIKKDNPGSKVTDIAKRGGELWRGLKDKTEWEQKAIKMKEEYNKAVKEYEANGGTDSGAPKKRKKAAAKPAKKAKKKESSEEEEEDESEPRGKASDPDPPLTLNLAGGKSVNQMSSMARFRKLSRQSEELEPEASASLLKSSPNILENFAYDEEIHSLQQNHPLLKRMATSPTSAHCGSQSSSSSTSSSSTRREPKFCDTLERHAFMRNVINRQPESVRRYSSPGEKEAQVRRSLEEITKDLREIEQFVSATEELMQKEREQEQLLLSSSNKENKCPCPSPVKRVTYKINAYKAPPRRHRPGSPRFYHSRLYFRNGKIGCVDTAEHQNNVGATHALVKHILHHEKPLVSPDSVRRVLEQESFEMVPLPGAVPVVVVPDPIAIQRAEELAAATGQVVLPADEEEMESPSHQAESHPIIDEDEQDVQICYNESPELQNEDRNERAQGTPSINESEIVAVDEPETEMNLDMDLEHRKPSSAGSLDSQGQQFLRDQVRHLVRRFTARANKVKSRIELPPTPSSSSTASSPSPPPTKSLHPSPQHKVRLVPAGQYPSPHRGRLFEADTPRSNVWLCSSLCGANNDERTLDPQGKIYISWLCVVSLSFLYNAWVIPLRSSFPFQTKENTNIWLACDFCADIVYLLDVVFFKHRVMYLFEGFWVKNKNLTRKNYMRKLQFKLDLLALLPLELLYLKLGTGAVWLRFPRFFKIQSFWEVFRLLDRVISSPHFVRVAKTLTYMLYMIHITAALYYAYSDYQGLGQNRWVFSGKGHPYVRCFAFATKTATSIGKNPKPERQGEYVFMTVAWLMGVFVFALLIGQIRDIISTATRNKHEYRQLEDETLEYMRRLNLSQEVQSRVKMWFQFTWEQQRTLDESNILDALPINLKTDIAISVHIQTLSKVQLFADCEEALLRDLVLKLRAVTFLPGDFVCRKGEVGREMYIVKLGQVQVMGGPSSDVVLATLTEGSVFGEISLLGINGADRRTADVRSKGYSNLFVLSKSDLNEVIAYYPNAQAILKKRARQLMRKNAAREREEERERVRSALQADVVIGNPKTPETPPKLLQTVIQALPFESPAVVLITRGSKRMRRKRQSLQMETIVEPRMEITGVAESQEQKSLKPGRCSPDLLSSIQQELKSKHKFINLTDSEKALISQSANNSLEDMKVVDL</sequence>
<dbReference type="Proteomes" id="UP001059596">
    <property type="component" value="Unassembled WGS sequence"/>
</dbReference>
<dbReference type="PANTHER" id="PTHR45638:SF1">
    <property type="entry name" value="CYCLIC NUCLEOTIDE-GATED ION CHANNEL SUBUNIT B, ISOFORM A"/>
    <property type="match status" value="1"/>
</dbReference>
<organism evidence="19 20">
    <name type="scientific">Drosophila gunungcola</name>
    <name type="common">fruit fly</name>
    <dbReference type="NCBI Taxonomy" id="103775"/>
    <lineage>
        <taxon>Eukaryota</taxon>
        <taxon>Metazoa</taxon>
        <taxon>Ecdysozoa</taxon>
        <taxon>Arthropoda</taxon>
        <taxon>Hexapoda</taxon>
        <taxon>Insecta</taxon>
        <taxon>Pterygota</taxon>
        <taxon>Neoptera</taxon>
        <taxon>Endopterygota</taxon>
        <taxon>Diptera</taxon>
        <taxon>Brachycera</taxon>
        <taxon>Muscomorpha</taxon>
        <taxon>Ephydroidea</taxon>
        <taxon>Drosophilidae</taxon>
        <taxon>Drosophila</taxon>
        <taxon>Sophophora</taxon>
    </lineage>
</organism>
<dbReference type="GO" id="GO:0030553">
    <property type="term" value="F:cGMP binding"/>
    <property type="evidence" value="ECO:0007669"/>
    <property type="project" value="TreeGrafter"/>
</dbReference>